<keyword evidence="2" id="KW-1185">Reference proteome</keyword>
<dbReference type="Proteomes" id="UP000006729">
    <property type="component" value="Chromosome 12"/>
</dbReference>
<organism evidence="1 2">
    <name type="scientific">Populus trichocarpa</name>
    <name type="common">Western balsam poplar</name>
    <name type="synonym">Populus balsamifera subsp. trichocarpa</name>
    <dbReference type="NCBI Taxonomy" id="3694"/>
    <lineage>
        <taxon>Eukaryota</taxon>
        <taxon>Viridiplantae</taxon>
        <taxon>Streptophyta</taxon>
        <taxon>Embryophyta</taxon>
        <taxon>Tracheophyta</taxon>
        <taxon>Spermatophyta</taxon>
        <taxon>Magnoliopsida</taxon>
        <taxon>eudicotyledons</taxon>
        <taxon>Gunneridae</taxon>
        <taxon>Pentapetalae</taxon>
        <taxon>rosids</taxon>
        <taxon>fabids</taxon>
        <taxon>Malpighiales</taxon>
        <taxon>Salicaceae</taxon>
        <taxon>Saliceae</taxon>
        <taxon>Populus</taxon>
    </lineage>
</organism>
<protein>
    <recommendedName>
        <fullName evidence="3">DC1 domain-containing protein</fullName>
    </recommendedName>
</protein>
<dbReference type="SUPFAM" id="SSF57889">
    <property type="entry name" value="Cysteine-rich domain"/>
    <property type="match status" value="1"/>
</dbReference>
<evidence type="ECO:0000313" key="1">
    <source>
        <dbReference type="EMBL" id="RQO98729.1"/>
    </source>
</evidence>
<dbReference type="InParanoid" id="A0A3N7FUQ3"/>
<accession>A0A3N7FUQ3</accession>
<gene>
    <name evidence="1" type="ORF">POPTR_012G140101</name>
</gene>
<name>A0A3N7FUQ3_POPTR</name>
<dbReference type="EMBL" id="CM009301">
    <property type="protein sequence ID" value="RQO98729.1"/>
    <property type="molecule type" value="Genomic_DNA"/>
</dbReference>
<proteinExistence type="predicted"/>
<dbReference type="AlphaFoldDB" id="A0A3N7FUQ3"/>
<evidence type="ECO:0008006" key="3">
    <source>
        <dbReference type="Google" id="ProtNLM"/>
    </source>
</evidence>
<dbReference type="InterPro" id="IPR046349">
    <property type="entry name" value="C1-like_sf"/>
</dbReference>
<reference evidence="1 2" key="1">
    <citation type="journal article" date="2006" name="Science">
        <title>The genome of black cottonwood, Populus trichocarpa (Torr. &amp; Gray).</title>
        <authorList>
            <person name="Tuskan G.A."/>
            <person name="Difazio S."/>
            <person name="Jansson S."/>
            <person name="Bohlmann J."/>
            <person name="Grigoriev I."/>
            <person name="Hellsten U."/>
            <person name="Putnam N."/>
            <person name="Ralph S."/>
            <person name="Rombauts S."/>
            <person name="Salamov A."/>
            <person name="Schein J."/>
            <person name="Sterck L."/>
            <person name="Aerts A."/>
            <person name="Bhalerao R.R."/>
            <person name="Bhalerao R.P."/>
            <person name="Blaudez D."/>
            <person name="Boerjan W."/>
            <person name="Brun A."/>
            <person name="Brunner A."/>
            <person name="Busov V."/>
            <person name="Campbell M."/>
            <person name="Carlson J."/>
            <person name="Chalot M."/>
            <person name="Chapman J."/>
            <person name="Chen G.L."/>
            <person name="Cooper D."/>
            <person name="Coutinho P.M."/>
            <person name="Couturier J."/>
            <person name="Covert S."/>
            <person name="Cronk Q."/>
            <person name="Cunningham R."/>
            <person name="Davis J."/>
            <person name="Degroeve S."/>
            <person name="Dejardin A."/>
            <person name="Depamphilis C."/>
            <person name="Detter J."/>
            <person name="Dirks B."/>
            <person name="Dubchak I."/>
            <person name="Duplessis S."/>
            <person name="Ehlting J."/>
            <person name="Ellis B."/>
            <person name="Gendler K."/>
            <person name="Goodstein D."/>
            <person name="Gribskov M."/>
            <person name="Grimwood J."/>
            <person name="Groover A."/>
            <person name="Gunter L."/>
            <person name="Hamberger B."/>
            <person name="Heinze B."/>
            <person name="Helariutta Y."/>
            <person name="Henrissat B."/>
            <person name="Holligan D."/>
            <person name="Holt R."/>
            <person name="Huang W."/>
            <person name="Islam-Faridi N."/>
            <person name="Jones S."/>
            <person name="Jones-Rhoades M."/>
            <person name="Jorgensen R."/>
            <person name="Joshi C."/>
            <person name="Kangasjarvi J."/>
            <person name="Karlsson J."/>
            <person name="Kelleher C."/>
            <person name="Kirkpatrick R."/>
            <person name="Kirst M."/>
            <person name="Kohler A."/>
            <person name="Kalluri U."/>
            <person name="Larimer F."/>
            <person name="Leebens-Mack J."/>
            <person name="Leple J.C."/>
            <person name="Locascio P."/>
            <person name="Lou Y."/>
            <person name="Lucas S."/>
            <person name="Martin F."/>
            <person name="Montanini B."/>
            <person name="Napoli C."/>
            <person name="Nelson D.R."/>
            <person name="Nelson C."/>
            <person name="Nieminen K."/>
            <person name="Nilsson O."/>
            <person name="Pereda V."/>
            <person name="Peter G."/>
            <person name="Philippe R."/>
            <person name="Pilate G."/>
            <person name="Poliakov A."/>
            <person name="Razumovskaya J."/>
            <person name="Richardson P."/>
            <person name="Rinaldi C."/>
            <person name="Ritland K."/>
            <person name="Rouze P."/>
            <person name="Ryaboy D."/>
            <person name="Schmutz J."/>
            <person name="Schrader J."/>
            <person name="Segerman B."/>
            <person name="Shin H."/>
            <person name="Siddiqui A."/>
            <person name="Sterky F."/>
            <person name="Terry A."/>
            <person name="Tsai C.J."/>
            <person name="Uberbacher E."/>
            <person name="Unneberg P."/>
            <person name="Vahala J."/>
            <person name="Wall K."/>
            <person name="Wessler S."/>
            <person name="Yang G."/>
            <person name="Yin T."/>
            <person name="Douglas C."/>
            <person name="Marra M."/>
            <person name="Sandberg G."/>
            <person name="Van de Peer Y."/>
            <person name="Rokhsar D."/>
        </authorList>
    </citation>
    <scope>NUCLEOTIDE SEQUENCE [LARGE SCALE GENOMIC DNA]</scope>
    <source>
        <strain evidence="2">cv. Nisqually</strain>
    </source>
</reference>
<sequence>MCCKNLTRFSYCYRKFCFKMHSECALLRPTVSYKGHRFLVLFLEKIGTKVDCKTCDTPCDSPVFHCAECDSNLHLLCGPLPCTIGHEYCMIPFSLQILHAKMIHISSIVMPVRRKETQGYQSITARITTSLPRLNLSCPRQVILALQGKYGDVELRTLDGGLYGKVVAEKIEVAETAKQRPNK</sequence>
<evidence type="ECO:0000313" key="2">
    <source>
        <dbReference type="Proteomes" id="UP000006729"/>
    </source>
</evidence>